<evidence type="ECO:0000313" key="1">
    <source>
        <dbReference type="EMBL" id="NOJ48564.1"/>
    </source>
</evidence>
<dbReference type="AlphaFoldDB" id="A0A7Y4H6H0"/>
<protein>
    <submittedName>
        <fullName evidence="1">Uncharacterized protein</fullName>
    </submittedName>
</protein>
<name>A0A7Y4H6H0_9BRAD</name>
<dbReference type="EMBL" id="JAAVLW010000005">
    <property type="protein sequence ID" value="NOJ48564.1"/>
    <property type="molecule type" value="Genomic_DNA"/>
</dbReference>
<reference evidence="1 2" key="1">
    <citation type="submission" date="2020-03" db="EMBL/GenBank/DDBJ databases">
        <title>Bradyrhizobium diversity isolated from nodules of Muelleranthus trifoliolatus.</title>
        <authorList>
            <person name="Klepa M."/>
            <person name="Helene L."/>
            <person name="Hungria M."/>
        </authorList>
    </citation>
    <scope>NUCLEOTIDE SEQUENCE [LARGE SCALE GENOMIC DNA]</scope>
    <source>
        <strain evidence="1 2">WSM 1744</strain>
    </source>
</reference>
<proteinExistence type="predicted"/>
<dbReference type="RefSeq" id="WP_171711402.1">
    <property type="nucleotide sequence ID" value="NZ_JAAVLW010000005.1"/>
</dbReference>
<organism evidence="1 2">
    <name type="scientific">Bradyrhizobium archetypum</name>
    <dbReference type="NCBI Taxonomy" id="2721160"/>
    <lineage>
        <taxon>Bacteria</taxon>
        <taxon>Pseudomonadati</taxon>
        <taxon>Pseudomonadota</taxon>
        <taxon>Alphaproteobacteria</taxon>
        <taxon>Hyphomicrobiales</taxon>
        <taxon>Nitrobacteraceae</taxon>
        <taxon>Bradyrhizobium</taxon>
    </lineage>
</organism>
<comment type="caution">
    <text evidence="1">The sequence shown here is derived from an EMBL/GenBank/DDBJ whole genome shotgun (WGS) entry which is preliminary data.</text>
</comment>
<sequence length="125" mass="14364">MPQHPTFDAPIIENYRVDAKTGEGIWFCFSVSSASTDRSTVSFLVMALKDQERLGYWHEYDARGKLSKMQAPHRERRFAQQKGRKGVSPTSRRFVQILGILRILIDGCRMDLLLRCKYSSPTPRG</sequence>
<gene>
    <name evidence="1" type="ORF">HCN50_20300</name>
</gene>
<dbReference type="Proteomes" id="UP000528734">
    <property type="component" value="Unassembled WGS sequence"/>
</dbReference>
<keyword evidence="2" id="KW-1185">Reference proteome</keyword>
<evidence type="ECO:0000313" key="2">
    <source>
        <dbReference type="Proteomes" id="UP000528734"/>
    </source>
</evidence>
<accession>A0A7Y4H6H0</accession>